<comment type="caution">
    <text evidence="15">The sequence shown here is derived from an EMBL/GenBank/DDBJ whole genome shotgun (WGS) entry which is preliminary data.</text>
</comment>
<proteinExistence type="inferred from homology"/>
<evidence type="ECO:0000259" key="14">
    <source>
        <dbReference type="PROSITE" id="PS52004"/>
    </source>
</evidence>
<comment type="subcellular location">
    <subcellularLocation>
        <location evidence="1">Cytoplasm</location>
    </subcellularLocation>
</comment>
<comment type="subunit">
    <text evidence="3">Homodimer.</text>
</comment>
<evidence type="ECO:0000256" key="5">
    <source>
        <dbReference type="ARBA" id="ARBA00022490"/>
    </source>
</evidence>
<dbReference type="Gene3D" id="3.40.47.10">
    <property type="match status" value="2"/>
</dbReference>
<dbReference type="Pfam" id="PF00109">
    <property type="entry name" value="ketoacyl-synt"/>
    <property type="match status" value="1"/>
</dbReference>
<dbReference type="AlphaFoldDB" id="A0A432CQK2"/>
<evidence type="ECO:0000256" key="3">
    <source>
        <dbReference type="ARBA" id="ARBA00011738"/>
    </source>
</evidence>
<evidence type="ECO:0000313" key="15">
    <source>
        <dbReference type="EMBL" id="RTZ07124.1"/>
    </source>
</evidence>
<dbReference type="SMART" id="SM00825">
    <property type="entry name" value="PKS_KS"/>
    <property type="match status" value="1"/>
</dbReference>
<evidence type="ECO:0000256" key="9">
    <source>
        <dbReference type="ARBA" id="ARBA00041620"/>
    </source>
</evidence>
<evidence type="ECO:0000256" key="11">
    <source>
        <dbReference type="ARBA" id="ARBA00048121"/>
    </source>
</evidence>
<dbReference type="Pfam" id="PF02801">
    <property type="entry name" value="Ketoacyl-synt_C"/>
    <property type="match status" value="1"/>
</dbReference>
<dbReference type="Proteomes" id="UP000280825">
    <property type="component" value="Unassembled WGS sequence"/>
</dbReference>
<evidence type="ECO:0000256" key="2">
    <source>
        <dbReference type="ARBA" id="ARBA00008467"/>
    </source>
</evidence>
<dbReference type="GO" id="GO:0006633">
    <property type="term" value="P:fatty acid biosynthetic process"/>
    <property type="evidence" value="ECO:0007669"/>
    <property type="project" value="TreeGrafter"/>
</dbReference>
<evidence type="ECO:0000256" key="13">
    <source>
        <dbReference type="RuleBase" id="RU003694"/>
    </source>
</evidence>
<sequence length="429" mass="45421">MNKRVVITGLGVVAPNGVGLDAFTHAIKNGISGIRHDAELERLQFSCQIVGKPEVSAELAGHYFTELELRNFNSTGILYGVIAGIDAWKDAGLSLEINEEPDWDSGTIFGTGTSGIDKFRESIYKIDNLQTRRLGSTAVAQTMNSGVSAYLGGKLGLGNQVSTNSSACTTGTESILMAYERIKSGQAKCILAGSTSDSGPYIWGGFDAMKVCTFKHNETPKQGSRPMSTAASGFVPGSGAGALVLEDLESAIARGARIYAEVLGGNINSGGQRGLGTMTAPNPVAVQRCIQNALTNAGISASEIDAINGHLTATSKDSLEIQNWSEALNRKGIDFPYINSLKSMVGHCLSGAGSIESVASVLQLHHGFIFPNINCADLNPEITALIDESRVPRQRLDIEINTLAKASFGFGDVNGCVIFKKFKNLKNEP</sequence>
<evidence type="ECO:0000256" key="12">
    <source>
        <dbReference type="ARBA" id="ARBA00048506"/>
    </source>
</evidence>
<evidence type="ECO:0000256" key="6">
    <source>
        <dbReference type="ARBA" id="ARBA00022679"/>
    </source>
</evidence>
<name>A0A432CQK2_9FLAO</name>
<dbReference type="InterPro" id="IPR020841">
    <property type="entry name" value="PKS_Beta-ketoAc_synthase_dom"/>
</dbReference>
<keyword evidence="5" id="KW-0963">Cytoplasm</keyword>
<keyword evidence="6 13" id="KW-0808">Transferase</keyword>
<protein>
    <recommendedName>
        <fullName evidence="8">3-oxoacyl-[acyl-carrier-protein] synthase 1</fullName>
        <ecNumber evidence="4">2.3.1.41</ecNumber>
    </recommendedName>
    <alternativeName>
        <fullName evidence="9">3-oxoacyl-[acyl-carrier-protein] synthase I</fullName>
    </alternativeName>
    <alternativeName>
        <fullName evidence="10">Beta-ketoacyl-ACP synthase I</fullName>
    </alternativeName>
</protein>
<organism evidence="15 16">
    <name type="scientific">Flavobacterium bomense</name>
    <dbReference type="NCBI Taxonomy" id="2497483"/>
    <lineage>
        <taxon>Bacteria</taxon>
        <taxon>Pseudomonadati</taxon>
        <taxon>Bacteroidota</taxon>
        <taxon>Flavobacteriia</taxon>
        <taxon>Flavobacteriales</taxon>
        <taxon>Flavobacteriaceae</taxon>
        <taxon>Flavobacterium</taxon>
    </lineage>
</organism>
<accession>A0A432CQK2</accession>
<comment type="similarity">
    <text evidence="2 13">Belongs to the thiolase-like superfamily. Beta-ketoacyl-ACP synthases family.</text>
</comment>
<evidence type="ECO:0000256" key="8">
    <source>
        <dbReference type="ARBA" id="ARBA00039450"/>
    </source>
</evidence>
<dbReference type="GO" id="GO:0004315">
    <property type="term" value="F:3-oxoacyl-[acyl-carrier-protein] synthase activity"/>
    <property type="evidence" value="ECO:0007669"/>
    <property type="project" value="UniProtKB-EC"/>
</dbReference>
<dbReference type="InterPro" id="IPR014030">
    <property type="entry name" value="Ketoacyl_synth_N"/>
</dbReference>
<feature type="domain" description="Ketosynthase family 3 (KS3)" evidence="14">
    <location>
        <begin position="2"/>
        <end position="421"/>
    </location>
</feature>
<comment type="catalytic activity">
    <reaction evidence="12">
        <text>a fatty acyl-[ACP] + malonyl-[ACP] + H(+) = a 3-oxoacyl-[ACP] + holo-[ACP] + CO2</text>
        <dbReference type="Rhea" id="RHEA:22836"/>
        <dbReference type="Rhea" id="RHEA-COMP:9623"/>
        <dbReference type="Rhea" id="RHEA-COMP:9685"/>
        <dbReference type="Rhea" id="RHEA-COMP:9916"/>
        <dbReference type="Rhea" id="RHEA-COMP:14125"/>
        <dbReference type="ChEBI" id="CHEBI:15378"/>
        <dbReference type="ChEBI" id="CHEBI:16526"/>
        <dbReference type="ChEBI" id="CHEBI:64479"/>
        <dbReference type="ChEBI" id="CHEBI:78449"/>
        <dbReference type="ChEBI" id="CHEBI:78776"/>
        <dbReference type="ChEBI" id="CHEBI:138651"/>
        <dbReference type="EC" id="2.3.1.41"/>
    </reaction>
    <physiologicalReaction direction="left-to-right" evidence="12">
        <dbReference type="Rhea" id="RHEA:22837"/>
    </physiologicalReaction>
</comment>
<comment type="catalytic activity">
    <reaction evidence="11">
        <text>(3Z)-decenoyl-[ACP] + malonyl-[ACP] + H(+) = 3-oxo-(5Z)-dodecenoyl-[ACP] + holo-[ACP] + CO2</text>
        <dbReference type="Rhea" id="RHEA:54940"/>
        <dbReference type="Rhea" id="RHEA-COMP:9623"/>
        <dbReference type="Rhea" id="RHEA-COMP:9685"/>
        <dbReference type="Rhea" id="RHEA-COMP:9927"/>
        <dbReference type="Rhea" id="RHEA-COMP:14042"/>
        <dbReference type="ChEBI" id="CHEBI:15378"/>
        <dbReference type="ChEBI" id="CHEBI:16526"/>
        <dbReference type="ChEBI" id="CHEBI:64479"/>
        <dbReference type="ChEBI" id="CHEBI:78449"/>
        <dbReference type="ChEBI" id="CHEBI:78798"/>
        <dbReference type="ChEBI" id="CHEBI:138410"/>
    </reaction>
    <physiologicalReaction direction="left-to-right" evidence="11">
        <dbReference type="Rhea" id="RHEA:54941"/>
    </physiologicalReaction>
</comment>
<dbReference type="PROSITE" id="PS52004">
    <property type="entry name" value="KS3_2"/>
    <property type="match status" value="1"/>
</dbReference>
<evidence type="ECO:0000256" key="1">
    <source>
        <dbReference type="ARBA" id="ARBA00004496"/>
    </source>
</evidence>
<dbReference type="InterPro" id="IPR016039">
    <property type="entry name" value="Thiolase-like"/>
</dbReference>
<keyword evidence="16" id="KW-1185">Reference proteome</keyword>
<dbReference type="InterPro" id="IPR000794">
    <property type="entry name" value="Beta-ketoacyl_synthase"/>
</dbReference>
<dbReference type="EC" id="2.3.1.41" evidence="4"/>
<keyword evidence="7" id="KW-0012">Acyltransferase</keyword>
<evidence type="ECO:0000313" key="16">
    <source>
        <dbReference type="Proteomes" id="UP000280825"/>
    </source>
</evidence>
<dbReference type="CDD" id="cd00834">
    <property type="entry name" value="KAS_I_II"/>
    <property type="match status" value="1"/>
</dbReference>
<dbReference type="RefSeq" id="WP_126561585.1">
    <property type="nucleotide sequence ID" value="NZ_RYDJ01000002.1"/>
</dbReference>
<dbReference type="PANTHER" id="PTHR11712:SF306">
    <property type="entry name" value="3-OXOACYL-[ACYL-CARRIER-PROTEIN] SYNTHASE 1"/>
    <property type="match status" value="1"/>
</dbReference>
<dbReference type="InterPro" id="IPR014031">
    <property type="entry name" value="Ketoacyl_synth_C"/>
</dbReference>
<evidence type="ECO:0000256" key="10">
    <source>
        <dbReference type="ARBA" id="ARBA00042143"/>
    </source>
</evidence>
<evidence type="ECO:0000256" key="4">
    <source>
        <dbReference type="ARBA" id="ARBA00013191"/>
    </source>
</evidence>
<gene>
    <name evidence="15" type="ORF">EKL98_03775</name>
</gene>
<evidence type="ECO:0000256" key="7">
    <source>
        <dbReference type="ARBA" id="ARBA00023315"/>
    </source>
</evidence>
<reference evidence="15 16" key="1">
    <citation type="submission" date="2018-12" db="EMBL/GenBank/DDBJ databases">
        <title>Flavobacterium sp. nov., isolated from glacier ice.</title>
        <authorList>
            <person name="Liu Q."/>
            <person name="Xin Y.-H."/>
        </authorList>
    </citation>
    <scope>NUCLEOTIDE SEQUENCE [LARGE SCALE GENOMIC DNA]</scope>
    <source>
        <strain evidence="15 16">RB1N8</strain>
    </source>
</reference>
<dbReference type="PANTHER" id="PTHR11712">
    <property type="entry name" value="POLYKETIDE SYNTHASE-RELATED"/>
    <property type="match status" value="1"/>
</dbReference>
<dbReference type="SUPFAM" id="SSF53901">
    <property type="entry name" value="Thiolase-like"/>
    <property type="match status" value="2"/>
</dbReference>
<dbReference type="EMBL" id="RYDJ01000002">
    <property type="protein sequence ID" value="RTZ07124.1"/>
    <property type="molecule type" value="Genomic_DNA"/>
</dbReference>
<dbReference type="GO" id="GO:0005829">
    <property type="term" value="C:cytosol"/>
    <property type="evidence" value="ECO:0007669"/>
    <property type="project" value="TreeGrafter"/>
</dbReference>